<evidence type="ECO:0000256" key="5">
    <source>
        <dbReference type="ARBA" id="ARBA00022723"/>
    </source>
</evidence>
<evidence type="ECO:0000256" key="3">
    <source>
        <dbReference type="ARBA" id="ARBA00012532"/>
    </source>
</evidence>
<dbReference type="GO" id="GO:0046872">
    <property type="term" value="F:metal ion binding"/>
    <property type="evidence" value="ECO:0007669"/>
    <property type="project" value="UniProtKB-KW"/>
</dbReference>
<evidence type="ECO:0000256" key="1">
    <source>
        <dbReference type="ARBA" id="ARBA00004275"/>
    </source>
</evidence>
<name>A0AA38IG99_9CUCU</name>
<evidence type="ECO:0000256" key="6">
    <source>
        <dbReference type="ARBA" id="ARBA00022741"/>
    </source>
</evidence>
<keyword evidence="10" id="KW-0576">Peroxisome</keyword>
<keyword evidence="9" id="KW-0503">Monooxygenase</keyword>
<keyword evidence="17" id="KW-1185">Reference proteome</keyword>
<dbReference type="GO" id="GO:0004467">
    <property type="term" value="F:long-chain fatty acid-CoA ligase activity"/>
    <property type="evidence" value="ECO:0007669"/>
    <property type="project" value="TreeGrafter"/>
</dbReference>
<dbReference type="GO" id="GO:0005777">
    <property type="term" value="C:peroxisome"/>
    <property type="evidence" value="ECO:0007669"/>
    <property type="project" value="UniProtKB-SubCell"/>
</dbReference>
<comment type="catalytic activity">
    <reaction evidence="13">
        <text>firefly D-luciferin + ATP + O2 = firefly oxyluciferin + hnu + AMP + CO2 + diphosphate</text>
        <dbReference type="Rhea" id="RHEA:10732"/>
        <dbReference type="ChEBI" id="CHEBI:15379"/>
        <dbReference type="ChEBI" id="CHEBI:16526"/>
        <dbReference type="ChEBI" id="CHEBI:16792"/>
        <dbReference type="ChEBI" id="CHEBI:30212"/>
        <dbReference type="ChEBI" id="CHEBI:30616"/>
        <dbReference type="ChEBI" id="CHEBI:33019"/>
        <dbReference type="ChEBI" id="CHEBI:58038"/>
        <dbReference type="ChEBI" id="CHEBI:456215"/>
        <dbReference type="EC" id="1.13.12.7"/>
    </reaction>
</comment>
<dbReference type="InterPro" id="IPR025110">
    <property type="entry name" value="AMP-bd_C"/>
</dbReference>
<evidence type="ECO:0000256" key="13">
    <source>
        <dbReference type="ARBA" id="ARBA00048497"/>
    </source>
</evidence>
<dbReference type="Gene3D" id="3.40.50.12780">
    <property type="entry name" value="N-terminal domain of ligase-like"/>
    <property type="match status" value="1"/>
</dbReference>
<protein>
    <recommendedName>
        <fullName evidence="4">Luciferin 4-monooxygenase</fullName>
        <ecNumber evidence="3">1.13.12.7</ecNumber>
    </recommendedName>
</protein>
<dbReference type="EMBL" id="JALNTZ010000003">
    <property type="protein sequence ID" value="KAJ3657493.1"/>
    <property type="molecule type" value="Genomic_DNA"/>
</dbReference>
<reference evidence="16" key="1">
    <citation type="journal article" date="2023" name="G3 (Bethesda)">
        <title>Whole genome assemblies of Zophobas morio and Tenebrio molitor.</title>
        <authorList>
            <person name="Kaur S."/>
            <person name="Stinson S.A."/>
            <person name="diCenzo G.C."/>
        </authorList>
    </citation>
    <scope>NUCLEOTIDE SEQUENCE</scope>
    <source>
        <strain evidence="16">QUZm001</strain>
    </source>
</reference>
<keyword evidence="7" id="KW-0067">ATP-binding</keyword>
<dbReference type="InterPro" id="IPR042099">
    <property type="entry name" value="ANL_N_sf"/>
</dbReference>
<dbReference type="Gene3D" id="3.30.300.30">
    <property type="match status" value="1"/>
</dbReference>
<evidence type="ECO:0000256" key="11">
    <source>
        <dbReference type="ARBA" id="ARBA00023223"/>
    </source>
</evidence>
<comment type="similarity">
    <text evidence="2">Belongs to the ATP-dependent AMP-binding enzyme family.</text>
</comment>
<dbReference type="CDD" id="cd05911">
    <property type="entry name" value="Firefly_Luc_like"/>
    <property type="match status" value="1"/>
</dbReference>
<dbReference type="InterPro" id="IPR045851">
    <property type="entry name" value="AMP-bd_C_sf"/>
</dbReference>
<comment type="subcellular location">
    <subcellularLocation>
        <location evidence="1">Peroxisome</location>
    </subcellularLocation>
</comment>
<sequence>MSIIRSVLRTTLSKNAKSLGIPRLLKKLSTLQPNILDSGLPDVPISELSVPEFVFEKCAKYEHLTAIECGLTGRKYTYGDLLKKSRNLSRHLRKNLGFREGDVVAILLPNIPEYPLVVLGAQHAGLVVTTLNPVYTPDEIHRQLKDSSAKAIITLASSWETAAESRRLLNKDLPILVIRTEQTESIPRGTIDLHGFLNTDVDYPDPQPRRPHDLAILPYSSGTTGLPKGVQLTHRNLVANQCQNDTLNFIEDATTGHQDIVPAVLPMFHIYGYSVNSLFVLMKGAKIVTLPKFTPEDYVSVLRTQKPHVLFLVPPLVLFLSGHSMVKQEDLDSVRMVLSGAAPLGALDEQRFIDKVGRSVHMIQGYGLTETSPGVATITLQLKEEVDVRGSIGRPLPNTLVKVVAIDDPSGTPLGVNTTGELLVKGPQVMKEYHNKPEETESAFLDGWFRTGDIAYYNEDRVLFITDRLKELIKVKGFQVPPAELEEIIRDFPNVEDAAVIGVPHPSQGEAPRAYIVVKKGTKVNREELQEYVKTKAAHYKQLKGGVAIVDSIPKNASGKIMRRSLKLEYERTNK</sequence>
<organism evidence="16 17">
    <name type="scientific">Zophobas morio</name>
    <dbReference type="NCBI Taxonomy" id="2755281"/>
    <lineage>
        <taxon>Eukaryota</taxon>
        <taxon>Metazoa</taxon>
        <taxon>Ecdysozoa</taxon>
        <taxon>Arthropoda</taxon>
        <taxon>Hexapoda</taxon>
        <taxon>Insecta</taxon>
        <taxon>Pterygota</taxon>
        <taxon>Neoptera</taxon>
        <taxon>Endopterygota</taxon>
        <taxon>Coleoptera</taxon>
        <taxon>Polyphaga</taxon>
        <taxon>Cucujiformia</taxon>
        <taxon>Tenebrionidae</taxon>
        <taxon>Zophobas</taxon>
    </lineage>
</organism>
<evidence type="ECO:0000313" key="17">
    <source>
        <dbReference type="Proteomes" id="UP001168821"/>
    </source>
</evidence>
<dbReference type="FunFam" id="3.40.50.12780:FF:000003">
    <property type="entry name" value="Long-chain-fatty-acid--CoA ligase FadD"/>
    <property type="match status" value="1"/>
</dbReference>
<feature type="domain" description="AMP-dependent synthetase/ligase" evidence="14">
    <location>
        <begin position="56"/>
        <end position="434"/>
    </location>
</feature>
<dbReference type="PROSITE" id="PS00455">
    <property type="entry name" value="AMP_BINDING"/>
    <property type="match status" value="1"/>
</dbReference>
<evidence type="ECO:0000256" key="12">
    <source>
        <dbReference type="ARBA" id="ARBA00023262"/>
    </source>
</evidence>
<dbReference type="FunFam" id="3.30.300.30:FF:000007">
    <property type="entry name" value="4-coumarate--CoA ligase 2"/>
    <property type="match status" value="1"/>
</dbReference>
<gene>
    <name evidence="16" type="ORF">Zmor_009290</name>
</gene>
<dbReference type="SUPFAM" id="SSF56801">
    <property type="entry name" value="Acetyl-CoA synthetase-like"/>
    <property type="match status" value="1"/>
</dbReference>
<evidence type="ECO:0000259" key="15">
    <source>
        <dbReference type="Pfam" id="PF13193"/>
    </source>
</evidence>
<evidence type="ECO:0000256" key="4">
    <source>
        <dbReference type="ARBA" id="ARBA00019043"/>
    </source>
</evidence>
<comment type="caution">
    <text evidence="16">The sequence shown here is derived from an EMBL/GenBank/DDBJ whole genome shotgun (WGS) entry which is preliminary data.</text>
</comment>
<dbReference type="GO" id="GO:0046949">
    <property type="term" value="P:fatty-acyl-CoA biosynthetic process"/>
    <property type="evidence" value="ECO:0007669"/>
    <property type="project" value="TreeGrafter"/>
</dbReference>
<dbReference type="GO" id="GO:0005524">
    <property type="term" value="F:ATP binding"/>
    <property type="evidence" value="ECO:0007669"/>
    <property type="project" value="UniProtKB-KW"/>
</dbReference>
<dbReference type="InterPro" id="IPR000873">
    <property type="entry name" value="AMP-dep_synth/lig_dom"/>
</dbReference>
<dbReference type="GO" id="GO:0004497">
    <property type="term" value="F:monooxygenase activity"/>
    <property type="evidence" value="ECO:0007669"/>
    <property type="project" value="UniProtKB-KW"/>
</dbReference>
<evidence type="ECO:0000259" key="14">
    <source>
        <dbReference type="Pfam" id="PF00501"/>
    </source>
</evidence>
<keyword evidence="12" id="KW-0599">Photoprotein</keyword>
<keyword evidence="8" id="KW-0560">Oxidoreductase</keyword>
<dbReference type="EC" id="1.13.12.7" evidence="3"/>
<keyword evidence="6" id="KW-0547">Nucleotide-binding</keyword>
<evidence type="ECO:0000256" key="8">
    <source>
        <dbReference type="ARBA" id="ARBA00023002"/>
    </source>
</evidence>
<feature type="domain" description="AMP-binding enzyme C-terminal" evidence="15">
    <location>
        <begin position="484"/>
        <end position="560"/>
    </location>
</feature>
<dbReference type="GO" id="GO:0008218">
    <property type="term" value="P:bioluminescence"/>
    <property type="evidence" value="ECO:0007669"/>
    <property type="project" value="UniProtKB-KW"/>
</dbReference>
<dbReference type="AlphaFoldDB" id="A0AA38IG99"/>
<evidence type="ECO:0000256" key="7">
    <source>
        <dbReference type="ARBA" id="ARBA00022840"/>
    </source>
</evidence>
<evidence type="ECO:0000256" key="9">
    <source>
        <dbReference type="ARBA" id="ARBA00023033"/>
    </source>
</evidence>
<dbReference type="PANTHER" id="PTHR24096:SF422">
    <property type="entry name" value="BCDNA.GH02901"/>
    <property type="match status" value="1"/>
</dbReference>
<dbReference type="Proteomes" id="UP001168821">
    <property type="component" value="Unassembled WGS sequence"/>
</dbReference>
<dbReference type="Pfam" id="PF00501">
    <property type="entry name" value="AMP-binding"/>
    <property type="match status" value="1"/>
</dbReference>
<dbReference type="PANTHER" id="PTHR24096">
    <property type="entry name" value="LONG-CHAIN-FATTY-ACID--COA LIGASE"/>
    <property type="match status" value="1"/>
</dbReference>
<dbReference type="InterPro" id="IPR020845">
    <property type="entry name" value="AMP-binding_CS"/>
</dbReference>
<dbReference type="Pfam" id="PF13193">
    <property type="entry name" value="AMP-binding_C"/>
    <property type="match status" value="1"/>
</dbReference>
<evidence type="ECO:0000313" key="16">
    <source>
        <dbReference type="EMBL" id="KAJ3657493.1"/>
    </source>
</evidence>
<keyword evidence="11" id="KW-0455">Luminescence</keyword>
<accession>A0AA38IG99</accession>
<keyword evidence="5" id="KW-0479">Metal-binding</keyword>
<evidence type="ECO:0000256" key="10">
    <source>
        <dbReference type="ARBA" id="ARBA00023140"/>
    </source>
</evidence>
<proteinExistence type="inferred from homology"/>
<evidence type="ECO:0000256" key="2">
    <source>
        <dbReference type="ARBA" id="ARBA00006432"/>
    </source>
</evidence>